<name>W9DQL4_METTI</name>
<protein>
    <submittedName>
        <fullName evidence="2">Uncharacterized protein</fullName>
    </submittedName>
</protein>
<keyword evidence="3" id="KW-1185">Reference proteome</keyword>
<proteinExistence type="predicted"/>
<evidence type="ECO:0000313" key="2">
    <source>
        <dbReference type="EMBL" id="ETA67645.1"/>
    </source>
</evidence>
<dbReference type="GeneID" id="96960248"/>
<reference evidence="2 3" key="1">
    <citation type="submission" date="2013-08" db="EMBL/GenBank/DDBJ databases">
        <authorList>
            <consortium name="DOE Joint Genome Institute"/>
            <person name="Eisen J."/>
            <person name="Huntemann M."/>
            <person name="Han J."/>
            <person name="Chen A."/>
            <person name="Kyrpides N."/>
            <person name="Mavromatis K."/>
            <person name="Markowitz V."/>
            <person name="Palaniappan K."/>
            <person name="Ivanova N."/>
            <person name="Schaumberg A."/>
            <person name="Pati A."/>
            <person name="Liolios K."/>
            <person name="Nordberg H.P."/>
            <person name="Cantor M.N."/>
            <person name="Hua S.X."/>
            <person name="Woyke T."/>
        </authorList>
    </citation>
    <scope>NUCLEOTIDE SEQUENCE [LARGE SCALE GENOMIC DNA]</scope>
    <source>
        <strain evidence="2 3">DSM 2278</strain>
    </source>
</reference>
<dbReference type="RefSeq" id="WP_023844781.1">
    <property type="nucleotide sequence ID" value="NZ_AZAJ01000001.1"/>
</dbReference>
<evidence type="ECO:0000313" key="3">
    <source>
        <dbReference type="Proteomes" id="UP000019483"/>
    </source>
</evidence>
<dbReference type="EMBL" id="AZAJ01000001">
    <property type="protein sequence ID" value="ETA67645.1"/>
    <property type="molecule type" value="Genomic_DNA"/>
</dbReference>
<sequence>MPRYCKICGAKSGRCNHLVIDFGEREEEKSKKEDDSQNSDTQK</sequence>
<dbReference type="AlphaFoldDB" id="W9DQL4"/>
<feature type="compositionally biased region" description="Basic and acidic residues" evidence="1">
    <location>
        <begin position="23"/>
        <end position="35"/>
    </location>
</feature>
<gene>
    <name evidence="2" type="ORF">MettiDRAFT_1072</name>
</gene>
<comment type="caution">
    <text evidence="2">The sequence shown here is derived from an EMBL/GenBank/DDBJ whole genome shotgun (WGS) entry which is preliminary data.</text>
</comment>
<dbReference type="Proteomes" id="UP000019483">
    <property type="component" value="Unassembled WGS sequence"/>
</dbReference>
<evidence type="ECO:0000256" key="1">
    <source>
        <dbReference type="SAM" id="MobiDB-lite"/>
    </source>
</evidence>
<organism evidence="2 3">
    <name type="scientific">Methanolobus tindarius DSM 2278</name>
    <dbReference type="NCBI Taxonomy" id="1090322"/>
    <lineage>
        <taxon>Archaea</taxon>
        <taxon>Methanobacteriati</taxon>
        <taxon>Methanobacteriota</taxon>
        <taxon>Stenosarchaea group</taxon>
        <taxon>Methanomicrobia</taxon>
        <taxon>Methanosarcinales</taxon>
        <taxon>Methanosarcinaceae</taxon>
        <taxon>Methanolobus</taxon>
    </lineage>
</organism>
<accession>W9DQL4</accession>
<feature type="region of interest" description="Disordered" evidence="1">
    <location>
        <begin position="23"/>
        <end position="43"/>
    </location>
</feature>